<dbReference type="Proteomes" id="UP000183471">
    <property type="component" value="Unassembled WGS sequence"/>
</dbReference>
<organism evidence="1 2">
    <name type="scientific">Nitrosospira multiformis</name>
    <dbReference type="NCBI Taxonomy" id="1231"/>
    <lineage>
        <taxon>Bacteria</taxon>
        <taxon>Pseudomonadati</taxon>
        <taxon>Pseudomonadota</taxon>
        <taxon>Betaproteobacteria</taxon>
        <taxon>Nitrosomonadales</taxon>
        <taxon>Nitrosomonadaceae</taxon>
        <taxon>Nitrosospira</taxon>
    </lineage>
</organism>
<evidence type="ECO:0000313" key="1">
    <source>
        <dbReference type="EMBL" id="SDQ74098.1"/>
    </source>
</evidence>
<proteinExistence type="predicted"/>
<accession>A0ABY0TF94</accession>
<gene>
    <name evidence="1" type="ORF">SAMN05216402_2100</name>
</gene>
<evidence type="ECO:0000313" key="2">
    <source>
        <dbReference type="Proteomes" id="UP000183471"/>
    </source>
</evidence>
<name>A0ABY0TF94_9PROT</name>
<dbReference type="EMBL" id="FNKY01000001">
    <property type="protein sequence ID" value="SDQ74098.1"/>
    <property type="molecule type" value="Genomic_DNA"/>
</dbReference>
<dbReference type="RefSeq" id="WP_256324108.1">
    <property type="nucleotide sequence ID" value="NZ_FNKY01000001.1"/>
</dbReference>
<reference evidence="1 2" key="1">
    <citation type="submission" date="2016-10" db="EMBL/GenBank/DDBJ databases">
        <authorList>
            <person name="Varghese N."/>
            <person name="Submissions S."/>
        </authorList>
    </citation>
    <scope>NUCLEOTIDE SEQUENCE [LARGE SCALE GENOMIC DNA]</scope>
    <source>
        <strain evidence="1 2">Nl1</strain>
    </source>
</reference>
<protein>
    <submittedName>
        <fullName evidence="1">Uncharacterized protein</fullName>
    </submittedName>
</protein>
<sequence>MMAFTYQSAVDLARIPLNDAGKDRYPDAALLSFANHGMLQIFMRRPDLFAGRFDNPPHGEHLLTDVFPLSGEYVQILADYVTARAEMTDDEYINAGRAAMFMQLFASGAAI</sequence>
<comment type="caution">
    <text evidence="1">The sequence shown here is derived from an EMBL/GenBank/DDBJ whole genome shotgun (WGS) entry which is preliminary data.</text>
</comment>
<keyword evidence="2" id="KW-1185">Reference proteome</keyword>